<evidence type="ECO:0000256" key="2">
    <source>
        <dbReference type="ARBA" id="ARBA00022525"/>
    </source>
</evidence>
<dbReference type="InterPro" id="IPR000488">
    <property type="entry name" value="Death_dom"/>
</dbReference>
<dbReference type="SMART" id="SM00208">
    <property type="entry name" value="TNFR"/>
    <property type="match status" value="3"/>
</dbReference>
<gene>
    <name evidence="12" type="ORF">DPMN_059696</name>
</gene>
<dbReference type="OrthoDB" id="6126103at2759"/>
<dbReference type="PANTHER" id="PTHR23097">
    <property type="entry name" value="TUMOR NECROSIS FACTOR RECEPTOR SUPERFAMILY MEMBER"/>
    <property type="match status" value="1"/>
</dbReference>
<dbReference type="Proteomes" id="UP000828390">
    <property type="component" value="Unassembled WGS sequence"/>
</dbReference>
<feature type="repeat" description="TNFR-Cys" evidence="8">
    <location>
        <begin position="159"/>
        <end position="200"/>
    </location>
</feature>
<feature type="repeat" description="TNFR-Cys" evidence="8">
    <location>
        <begin position="70"/>
        <end position="117"/>
    </location>
</feature>
<accession>A0A9D4C4G6</accession>
<dbReference type="PROSITE" id="PS50050">
    <property type="entry name" value="TNFR_NGFR_2"/>
    <property type="match status" value="2"/>
</dbReference>
<evidence type="ECO:0000313" key="13">
    <source>
        <dbReference type="Proteomes" id="UP000828390"/>
    </source>
</evidence>
<dbReference type="AlphaFoldDB" id="A0A9D4C4G6"/>
<dbReference type="GO" id="GO:0005576">
    <property type="term" value="C:extracellular region"/>
    <property type="evidence" value="ECO:0007669"/>
    <property type="project" value="UniProtKB-SubCell"/>
</dbReference>
<feature type="domain" description="TNFR-Cys" evidence="11">
    <location>
        <begin position="70"/>
        <end position="117"/>
    </location>
</feature>
<evidence type="ECO:0000313" key="12">
    <source>
        <dbReference type="EMBL" id="KAH3716962.1"/>
    </source>
</evidence>
<evidence type="ECO:0000259" key="11">
    <source>
        <dbReference type="PROSITE" id="PS50050"/>
    </source>
</evidence>
<dbReference type="PROSITE" id="PS00652">
    <property type="entry name" value="TNFR_NGFR_1"/>
    <property type="match status" value="1"/>
</dbReference>
<dbReference type="GO" id="GO:0007165">
    <property type="term" value="P:signal transduction"/>
    <property type="evidence" value="ECO:0007669"/>
    <property type="project" value="InterPro"/>
</dbReference>
<feature type="disulfide bond" evidence="8">
    <location>
        <begin position="182"/>
        <end position="200"/>
    </location>
</feature>
<evidence type="ECO:0000256" key="7">
    <source>
        <dbReference type="ARBA" id="ARBA00023180"/>
    </source>
</evidence>
<dbReference type="CDD" id="cd01670">
    <property type="entry name" value="Death"/>
    <property type="match status" value="1"/>
</dbReference>
<feature type="disulfide bond" evidence="8">
    <location>
        <begin position="179"/>
        <end position="192"/>
    </location>
</feature>
<dbReference type="SMART" id="SM01411">
    <property type="entry name" value="Ephrin_rec_like"/>
    <property type="match status" value="1"/>
</dbReference>
<dbReference type="SUPFAM" id="SSF57586">
    <property type="entry name" value="TNF receptor-like"/>
    <property type="match status" value="2"/>
</dbReference>
<keyword evidence="3" id="KW-0053">Apoptosis</keyword>
<keyword evidence="9" id="KW-0812">Transmembrane</keyword>
<keyword evidence="9" id="KW-1133">Transmembrane helix</keyword>
<organism evidence="12 13">
    <name type="scientific">Dreissena polymorpha</name>
    <name type="common">Zebra mussel</name>
    <name type="synonym">Mytilus polymorpha</name>
    <dbReference type="NCBI Taxonomy" id="45954"/>
    <lineage>
        <taxon>Eukaryota</taxon>
        <taxon>Metazoa</taxon>
        <taxon>Spiralia</taxon>
        <taxon>Lophotrochozoa</taxon>
        <taxon>Mollusca</taxon>
        <taxon>Bivalvia</taxon>
        <taxon>Autobranchia</taxon>
        <taxon>Heteroconchia</taxon>
        <taxon>Euheterodonta</taxon>
        <taxon>Imparidentia</taxon>
        <taxon>Neoheterodontei</taxon>
        <taxon>Myida</taxon>
        <taxon>Dreissenoidea</taxon>
        <taxon>Dreissenidae</taxon>
        <taxon>Dreissena</taxon>
    </lineage>
</organism>
<keyword evidence="2" id="KW-0964">Secreted</keyword>
<evidence type="ECO:0000256" key="5">
    <source>
        <dbReference type="ARBA" id="ARBA00022737"/>
    </source>
</evidence>
<dbReference type="PANTHER" id="PTHR23097:SF181">
    <property type="entry name" value="CASPASE-8-LIKE"/>
    <property type="match status" value="1"/>
</dbReference>
<dbReference type="Gene3D" id="2.10.50.10">
    <property type="entry name" value="Tumor Necrosis Factor Receptor, subunit A, domain 2"/>
    <property type="match status" value="2"/>
</dbReference>
<keyword evidence="13" id="KW-1185">Reference proteome</keyword>
<dbReference type="InterPro" id="IPR052459">
    <property type="entry name" value="TNFRSF_decoy_receptor"/>
</dbReference>
<evidence type="ECO:0000256" key="8">
    <source>
        <dbReference type="PROSITE-ProRule" id="PRU00206"/>
    </source>
</evidence>
<sequence>MQLKVVEIVMMKGSKYIRVALVLGLVGLVGTIMDDTYHTTSSGHTCKKCEPGTYWVADCTSNMQQDQCLPCPSGTYQPNFNIAHSCAPCKTMCPGNNHQEARMVIQAECTLKSDLKCICSDGYWMEQGPNPVCRTVSACPLGTGVVKLADQYNNTTCERCRPGTTYSNISSKTETCQNCSVCGPDQEVNQACNIQNDTICVSKDVSKDEQHGFPIEAIVGLVVVAVVIAIAALVTIVFLYFKRRKDGKSTTLKDLCVRGNECINEESSSQGTDVETPLNPQLPGLLKDDSLSRIAGQIGINWMSTGLSLGLTNATLDQIKMDYHWSIQEAIRRMLMRWRDDHLDKNPHPSFEEMKRCLVQALKVHEGTLAYQLEQIDIKDTYQ</sequence>
<evidence type="ECO:0000256" key="9">
    <source>
        <dbReference type="SAM" id="Phobius"/>
    </source>
</evidence>
<dbReference type="PROSITE" id="PS50017">
    <property type="entry name" value="DEATH_DOMAIN"/>
    <property type="match status" value="1"/>
</dbReference>
<dbReference type="GO" id="GO:0006915">
    <property type="term" value="P:apoptotic process"/>
    <property type="evidence" value="ECO:0007669"/>
    <property type="project" value="UniProtKB-KW"/>
</dbReference>
<dbReference type="Gene3D" id="1.10.533.10">
    <property type="entry name" value="Death Domain, Fas"/>
    <property type="match status" value="1"/>
</dbReference>
<dbReference type="EMBL" id="JAIWYP010000013">
    <property type="protein sequence ID" value="KAH3716962.1"/>
    <property type="molecule type" value="Genomic_DNA"/>
</dbReference>
<reference evidence="12" key="1">
    <citation type="journal article" date="2019" name="bioRxiv">
        <title>The Genome of the Zebra Mussel, Dreissena polymorpha: A Resource for Invasive Species Research.</title>
        <authorList>
            <person name="McCartney M.A."/>
            <person name="Auch B."/>
            <person name="Kono T."/>
            <person name="Mallez S."/>
            <person name="Zhang Y."/>
            <person name="Obille A."/>
            <person name="Becker A."/>
            <person name="Abrahante J.E."/>
            <person name="Garbe J."/>
            <person name="Badalamenti J.P."/>
            <person name="Herman A."/>
            <person name="Mangelson H."/>
            <person name="Liachko I."/>
            <person name="Sullivan S."/>
            <person name="Sone E.D."/>
            <person name="Koren S."/>
            <person name="Silverstein K.A.T."/>
            <person name="Beckman K.B."/>
            <person name="Gohl D.M."/>
        </authorList>
    </citation>
    <scope>NUCLEOTIDE SEQUENCE</scope>
    <source>
        <strain evidence="12">Duluth1</strain>
        <tissue evidence="12">Whole animal</tissue>
    </source>
</reference>
<reference evidence="12" key="2">
    <citation type="submission" date="2020-11" db="EMBL/GenBank/DDBJ databases">
        <authorList>
            <person name="McCartney M.A."/>
            <person name="Auch B."/>
            <person name="Kono T."/>
            <person name="Mallez S."/>
            <person name="Becker A."/>
            <person name="Gohl D.M."/>
            <person name="Silverstein K.A.T."/>
            <person name="Koren S."/>
            <person name="Bechman K.B."/>
            <person name="Herman A."/>
            <person name="Abrahante J.E."/>
            <person name="Garbe J."/>
        </authorList>
    </citation>
    <scope>NUCLEOTIDE SEQUENCE</scope>
    <source>
        <strain evidence="12">Duluth1</strain>
        <tissue evidence="12">Whole animal</tissue>
    </source>
</reference>
<feature type="transmembrane region" description="Helical" evidence="9">
    <location>
        <begin position="217"/>
        <end position="241"/>
    </location>
</feature>
<comment type="caution">
    <text evidence="12">The sequence shown here is derived from an EMBL/GenBank/DDBJ whole genome shotgun (WGS) entry which is preliminary data.</text>
</comment>
<feature type="domain" description="Death" evidence="10">
    <location>
        <begin position="287"/>
        <end position="363"/>
    </location>
</feature>
<feature type="domain" description="TNFR-Cys" evidence="11">
    <location>
        <begin position="159"/>
        <end position="200"/>
    </location>
</feature>
<evidence type="ECO:0000259" key="10">
    <source>
        <dbReference type="PROSITE" id="PS50017"/>
    </source>
</evidence>
<evidence type="ECO:0000256" key="3">
    <source>
        <dbReference type="ARBA" id="ARBA00022703"/>
    </source>
</evidence>
<keyword evidence="6 8" id="KW-1015">Disulfide bond</keyword>
<proteinExistence type="predicted"/>
<keyword evidence="9" id="KW-0472">Membrane</keyword>
<dbReference type="InterPro" id="IPR011029">
    <property type="entry name" value="DEATH-like_dom_sf"/>
</dbReference>
<feature type="disulfide bond" evidence="8">
    <location>
        <begin position="71"/>
        <end position="86"/>
    </location>
</feature>
<evidence type="ECO:0000256" key="1">
    <source>
        <dbReference type="ARBA" id="ARBA00004613"/>
    </source>
</evidence>
<comment type="caution">
    <text evidence="8">Lacks conserved residue(s) required for the propagation of feature annotation.</text>
</comment>
<evidence type="ECO:0008006" key="14">
    <source>
        <dbReference type="Google" id="ProtNLM"/>
    </source>
</evidence>
<dbReference type="SUPFAM" id="SSF47986">
    <property type="entry name" value="DEATH domain"/>
    <property type="match status" value="1"/>
</dbReference>
<keyword evidence="5" id="KW-0677">Repeat</keyword>
<comment type="subcellular location">
    <subcellularLocation>
        <location evidence="1">Secreted</location>
    </subcellularLocation>
</comment>
<evidence type="ECO:0000256" key="4">
    <source>
        <dbReference type="ARBA" id="ARBA00022729"/>
    </source>
</evidence>
<keyword evidence="4" id="KW-0732">Signal</keyword>
<dbReference type="InterPro" id="IPR001368">
    <property type="entry name" value="TNFR/NGFR_Cys_rich_reg"/>
</dbReference>
<keyword evidence="7" id="KW-0325">Glycoprotein</keyword>
<name>A0A9D4C4G6_DREPO</name>
<protein>
    <recommendedName>
        <fullName evidence="14">Tumor necrosis factor receptor superfamily member 6</fullName>
    </recommendedName>
</protein>
<evidence type="ECO:0000256" key="6">
    <source>
        <dbReference type="ARBA" id="ARBA00023157"/>
    </source>
</evidence>
<dbReference type="Pfam" id="PF00020">
    <property type="entry name" value="TNFR_c6"/>
    <property type="match status" value="2"/>
</dbReference>
<dbReference type="Pfam" id="PF00531">
    <property type="entry name" value="Death"/>
    <property type="match status" value="1"/>
</dbReference>